<reference evidence="7" key="1">
    <citation type="submission" date="2019-08" db="EMBL/GenBank/DDBJ databases">
        <authorList>
            <person name="Kucharzyk K."/>
            <person name="Murdoch R.W."/>
            <person name="Higgins S."/>
            <person name="Loffler F."/>
        </authorList>
    </citation>
    <scope>NUCLEOTIDE SEQUENCE</scope>
</reference>
<feature type="domain" description="Flagellar hook-associated protein FlgK helical" evidence="6">
    <location>
        <begin position="20"/>
        <end position="187"/>
    </location>
</feature>
<evidence type="ECO:0000313" key="7">
    <source>
        <dbReference type="EMBL" id="MPN22422.1"/>
    </source>
</evidence>
<dbReference type="GO" id="GO:0009424">
    <property type="term" value="C:bacterial-type flagellum hook"/>
    <property type="evidence" value="ECO:0007669"/>
    <property type="project" value="InterPro"/>
</dbReference>
<keyword evidence="4" id="KW-0964">Secreted</keyword>
<dbReference type="GO" id="GO:0005576">
    <property type="term" value="C:extracellular region"/>
    <property type="evidence" value="ECO:0007669"/>
    <property type="project" value="UniProtKB-SubCell"/>
</dbReference>
<evidence type="ECO:0000256" key="1">
    <source>
        <dbReference type="ARBA" id="ARBA00004365"/>
    </source>
</evidence>
<comment type="subcellular location">
    <subcellularLocation>
        <location evidence="1">Bacterial flagellum</location>
    </subcellularLocation>
    <subcellularLocation>
        <location evidence="2">Secreted</location>
    </subcellularLocation>
</comment>
<dbReference type="PANTHER" id="PTHR30033">
    <property type="entry name" value="FLAGELLAR HOOK-ASSOCIATED PROTEIN 1"/>
    <property type="match status" value="1"/>
</dbReference>
<dbReference type="GO" id="GO:0005198">
    <property type="term" value="F:structural molecule activity"/>
    <property type="evidence" value="ECO:0007669"/>
    <property type="project" value="InterPro"/>
</dbReference>
<name>A0A645G8W9_9ZZZZ</name>
<keyword evidence="5" id="KW-0975">Bacterial flagellum</keyword>
<dbReference type="PANTHER" id="PTHR30033:SF2">
    <property type="entry name" value="FLAGELLAR HOOK PROTEIN"/>
    <property type="match status" value="1"/>
</dbReference>
<dbReference type="GO" id="GO:0044780">
    <property type="term" value="P:bacterial-type flagellum assembly"/>
    <property type="evidence" value="ECO:0007669"/>
    <property type="project" value="InterPro"/>
</dbReference>
<accession>A0A645G8W9</accession>
<comment type="caution">
    <text evidence="7">The sequence shown here is derived from an EMBL/GenBank/DDBJ whole genome shotgun (WGS) entry which is preliminary data.</text>
</comment>
<dbReference type="AlphaFoldDB" id="A0A645G8W9"/>
<evidence type="ECO:0000256" key="4">
    <source>
        <dbReference type="ARBA" id="ARBA00022525"/>
    </source>
</evidence>
<evidence type="ECO:0000256" key="5">
    <source>
        <dbReference type="ARBA" id="ARBA00023143"/>
    </source>
</evidence>
<evidence type="ECO:0000259" key="6">
    <source>
        <dbReference type="Pfam" id="PF22638"/>
    </source>
</evidence>
<proteinExistence type="inferred from homology"/>
<evidence type="ECO:0000256" key="3">
    <source>
        <dbReference type="ARBA" id="ARBA00009677"/>
    </source>
</evidence>
<dbReference type="EMBL" id="VSSQ01070645">
    <property type="protein sequence ID" value="MPN22422.1"/>
    <property type="molecule type" value="Genomic_DNA"/>
</dbReference>
<organism evidence="7">
    <name type="scientific">bioreactor metagenome</name>
    <dbReference type="NCBI Taxonomy" id="1076179"/>
    <lineage>
        <taxon>unclassified sequences</taxon>
        <taxon>metagenomes</taxon>
        <taxon>ecological metagenomes</taxon>
    </lineage>
</organism>
<gene>
    <name evidence="7" type="ORF">SDC9_169805</name>
</gene>
<protein>
    <recommendedName>
        <fullName evidence="6">Flagellar hook-associated protein FlgK helical domain-containing protein</fullName>
    </recommendedName>
</protein>
<sequence length="190" mass="21107">MRYRAEAAKTGSVDVQLEALSDLESVFDEMSMDGLDAQFSDLLEQLHSLTSSPSDPVLEGVVRTSAQMLTQMFNDYSRKIDTVRNQQLEYLEKGAIVKVNQLMENIADLNQQIKESNISGNPALELNDERNMLIDELSSFLDIKVEVTPLDIGGGKSVDELVIKLGETEIELVNRNVNSEVEIVNESGNI</sequence>
<evidence type="ECO:0000256" key="2">
    <source>
        <dbReference type="ARBA" id="ARBA00004613"/>
    </source>
</evidence>
<dbReference type="Pfam" id="PF22638">
    <property type="entry name" value="FlgK_D1"/>
    <property type="match status" value="1"/>
</dbReference>
<dbReference type="InterPro" id="IPR002371">
    <property type="entry name" value="FlgK"/>
</dbReference>
<comment type="similarity">
    <text evidence="3">Belongs to the flagella basal body rod proteins family.</text>
</comment>
<dbReference type="InterPro" id="IPR053927">
    <property type="entry name" value="FlgK_helical"/>
</dbReference>